<feature type="region of interest" description="Disordered" evidence="8">
    <location>
        <begin position="332"/>
        <end position="409"/>
    </location>
</feature>
<comment type="subcellular location">
    <subcellularLocation>
        <location evidence="1">Membrane</location>
    </subcellularLocation>
</comment>
<keyword evidence="2" id="KW-0732">Signal</keyword>
<proteinExistence type="inferred from homology"/>
<dbReference type="Proteomes" id="UP001318040">
    <property type="component" value="Chromosome 47"/>
</dbReference>
<feature type="compositionally biased region" description="Basic and acidic residues" evidence="8">
    <location>
        <begin position="269"/>
        <end position="289"/>
    </location>
</feature>
<accession>A0AAJ7U3Q5</accession>
<keyword evidence="9" id="KW-1133">Transmembrane helix</keyword>
<dbReference type="PANTHER" id="PTHR11304:SF18">
    <property type="entry name" value="EPHRIN-B2"/>
    <property type="match status" value="1"/>
</dbReference>
<keyword evidence="9" id="KW-0812">Transmembrane</keyword>
<dbReference type="GO" id="GO:0007411">
    <property type="term" value="P:axon guidance"/>
    <property type="evidence" value="ECO:0007669"/>
    <property type="project" value="TreeGrafter"/>
</dbReference>
<dbReference type="GO" id="GO:0048013">
    <property type="term" value="P:ephrin receptor signaling pathway"/>
    <property type="evidence" value="ECO:0007669"/>
    <property type="project" value="TreeGrafter"/>
</dbReference>
<dbReference type="GO" id="GO:0046875">
    <property type="term" value="F:ephrin receptor binding"/>
    <property type="evidence" value="ECO:0007669"/>
    <property type="project" value="TreeGrafter"/>
</dbReference>
<evidence type="ECO:0000256" key="5">
    <source>
        <dbReference type="ARBA" id="ARBA00023180"/>
    </source>
</evidence>
<dbReference type="KEGG" id="pmrn:116952475"/>
<keyword evidence="5" id="KW-0325">Glycoprotein</keyword>
<dbReference type="PRINTS" id="PR01347">
    <property type="entry name" value="EPHRIN"/>
</dbReference>
<dbReference type="RefSeq" id="XP_032827748.1">
    <property type="nucleotide sequence ID" value="XM_032971857.1"/>
</dbReference>
<keyword evidence="11" id="KW-1185">Reference proteome</keyword>
<name>A0AAJ7U3Q5_PETMA</name>
<feature type="compositionally biased region" description="Gly residues" evidence="8">
    <location>
        <begin position="337"/>
        <end position="359"/>
    </location>
</feature>
<evidence type="ECO:0000256" key="2">
    <source>
        <dbReference type="ARBA" id="ARBA00022729"/>
    </source>
</evidence>
<evidence type="ECO:0000313" key="12">
    <source>
        <dbReference type="RefSeq" id="XP_032827748.1"/>
    </source>
</evidence>
<keyword evidence="3 7" id="KW-0472">Membrane</keyword>
<evidence type="ECO:0000256" key="3">
    <source>
        <dbReference type="ARBA" id="ARBA00023136"/>
    </source>
</evidence>
<dbReference type="AlphaFoldDB" id="A0AAJ7U3Q5"/>
<dbReference type="InterPro" id="IPR008972">
    <property type="entry name" value="Cupredoxin"/>
</dbReference>
<feature type="disulfide bond" evidence="6">
    <location>
        <begin position="163"/>
        <end position="227"/>
    </location>
</feature>
<dbReference type="Pfam" id="PF00812">
    <property type="entry name" value="Ephrin"/>
    <property type="match status" value="1"/>
</dbReference>
<evidence type="ECO:0000256" key="7">
    <source>
        <dbReference type="RuleBase" id="RU004375"/>
    </source>
</evidence>
<protein>
    <submittedName>
        <fullName evidence="12">Ephrin-B2a-like</fullName>
    </submittedName>
</protein>
<dbReference type="PROSITE" id="PS51551">
    <property type="entry name" value="EPHRIN_RBD_2"/>
    <property type="match status" value="1"/>
</dbReference>
<dbReference type="GeneID" id="116952475"/>
<feature type="compositionally biased region" description="Gly residues" evidence="8">
    <location>
        <begin position="392"/>
        <end position="401"/>
    </location>
</feature>
<organism evidence="11 12">
    <name type="scientific">Petromyzon marinus</name>
    <name type="common">Sea lamprey</name>
    <dbReference type="NCBI Taxonomy" id="7757"/>
    <lineage>
        <taxon>Eukaryota</taxon>
        <taxon>Metazoa</taxon>
        <taxon>Chordata</taxon>
        <taxon>Craniata</taxon>
        <taxon>Vertebrata</taxon>
        <taxon>Cyclostomata</taxon>
        <taxon>Hyperoartia</taxon>
        <taxon>Petromyzontiformes</taxon>
        <taxon>Petromyzontidae</taxon>
        <taxon>Petromyzon</taxon>
    </lineage>
</organism>
<dbReference type="GO" id="GO:0005886">
    <property type="term" value="C:plasma membrane"/>
    <property type="evidence" value="ECO:0007669"/>
    <property type="project" value="TreeGrafter"/>
</dbReference>
<evidence type="ECO:0000313" key="11">
    <source>
        <dbReference type="Proteomes" id="UP001318040"/>
    </source>
</evidence>
<dbReference type="Gene3D" id="2.60.40.420">
    <property type="entry name" value="Cupredoxins - blue copper proteins"/>
    <property type="match status" value="1"/>
</dbReference>
<dbReference type="InterPro" id="IPR031328">
    <property type="entry name" value="Ephrin"/>
</dbReference>
<evidence type="ECO:0000256" key="1">
    <source>
        <dbReference type="ARBA" id="ARBA00004370"/>
    </source>
</evidence>
<comment type="similarity">
    <text evidence="6 7">Belongs to the ephrin family.</text>
</comment>
<keyword evidence="4 6" id="KW-1015">Disulfide bond</keyword>
<feature type="domain" description="Ephrin RBD" evidence="10">
    <location>
        <begin position="85"/>
        <end position="238"/>
    </location>
</feature>
<dbReference type="InterPro" id="IPR001799">
    <property type="entry name" value="Ephrin_RBD"/>
</dbReference>
<evidence type="ECO:0000256" key="8">
    <source>
        <dbReference type="SAM" id="MobiDB-lite"/>
    </source>
</evidence>
<sequence length="453" mass="47801">MWRTDLDDCCKTSPSLTAAVATVVVFVVGIATRRAYNTGVRRAGVEEQRESRAMSCSGCRAMRTHMCWVLLLLALARAPTTSYAEVLEPIYWSASNKIFQPGRGGLVVYPQIGDKLDIVCPRIGDGGPPGGGTGFGSPSSSGAATETYQYKLYMVTQSEAESCDTTRRKNPLLTCNRPDRDVKYTIKFQEFSPSVLGLEFQRGRDYYIISTSTGTEQGIMNGVGGVCQSDGMKLIMKVGQDPKRKEETSPVNPSPSPTRARAAPPVAPGDDRRSTDRTTRTDPSDSLHELHQSGMESNLALIVGVSSGSLILLLLLLLLALSVCYVRRSRESRRWGRGGGGGGGGGGGSGGPGPGGPGRRGPHANVLAAASAPPPQSSLPLSLTPGSVTVKLGGGGGGGNNNGSDPSDVVIPLRTLEGGFCPHYEKVSGDYGHPVYIVQEVPPPSNANVYYKV</sequence>
<comment type="caution">
    <text evidence="6">Lacks conserved residue(s) required for the propagation of feature annotation.</text>
</comment>
<dbReference type="PANTHER" id="PTHR11304">
    <property type="entry name" value="EPHRIN"/>
    <property type="match status" value="1"/>
</dbReference>
<gene>
    <name evidence="12" type="primary">LOC116952475</name>
</gene>
<evidence type="ECO:0000256" key="9">
    <source>
        <dbReference type="SAM" id="Phobius"/>
    </source>
</evidence>
<reference evidence="12" key="1">
    <citation type="submission" date="2025-08" db="UniProtKB">
        <authorList>
            <consortium name="RefSeq"/>
        </authorList>
    </citation>
    <scope>IDENTIFICATION</scope>
    <source>
        <tissue evidence="12">Sperm</tissue>
    </source>
</reference>
<evidence type="ECO:0000256" key="4">
    <source>
        <dbReference type="ARBA" id="ARBA00023157"/>
    </source>
</evidence>
<dbReference type="SUPFAM" id="SSF49503">
    <property type="entry name" value="Cupredoxins"/>
    <property type="match status" value="1"/>
</dbReference>
<evidence type="ECO:0000256" key="6">
    <source>
        <dbReference type="PROSITE-ProRule" id="PRU00884"/>
    </source>
</evidence>
<feature type="transmembrane region" description="Helical" evidence="9">
    <location>
        <begin position="299"/>
        <end position="326"/>
    </location>
</feature>
<feature type="region of interest" description="Disordered" evidence="8">
    <location>
        <begin position="239"/>
        <end position="289"/>
    </location>
</feature>
<dbReference type="GO" id="GO:0048514">
    <property type="term" value="P:blood vessel morphogenesis"/>
    <property type="evidence" value="ECO:0007669"/>
    <property type="project" value="TreeGrafter"/>
</dbReference>
<evidence type="ECO:0000259" key="10">
    <source>
        <dbReference type="PROSITE" id="PS51551"/>
    </source>
</evidence>